<protein>
    <submittedName>
        <fullName evidence="1">Uncharacterized protein</fullName>
    </submittedName>
</protein>
<keyword evidence="2" id="KW-1185">Reference proteome</keyword>
<dbReference type="AlphaFoldDB" id="A0A1V6PNU7"/>
<dbReference type="Proteomes" id="UP000191522">
    <property type="component" value="Unassembled WGS sequence"/>
</dbReference>
<proteinExistence type="predicted"/>
<accession>A0A1V6PNU7</accession>
<name>A0A1V6PNU7_PENDC</name>
<organism evidence="1 2">
    <name type="scientific">Penicillium decumbens</name>
    <dbReference type="NCBI Taxonomy" id="69771"/>
    <lineage>
        <taxon>Eukaryota</taxon>
        <taxon>Fungi</taxon>
        <taxon>Dikarya</taxon>
        <taxon>Ascomycota</taxon>
        <taxon>Pezizomycotina</taxon>
        <taxon>Eurotiomycetes</taxon>
        <taxon>Eurotiomycetidae</taxon>
        <taxon>Eurotiales</taxon>
        <taxon>Aspergillaceae</taxon>
        <taxon>Penicillium</taxon>
    </lineage>
</organism>
<sequence>MLPFGFVFPLPLPPGRLTTNNSIKKADLPKVFSTKAATVNAATMSDTADKASPAK</sequence>
<evidence type="ECO:0000313" key="2">
    <source>
        <dbReference type="Proteomes" id="UP000191522"/>
    </source>
</evidence>
<dbReference type="EMBL" id="MDYL01000001">
    <property type="protein sequence ID" value="OQD78688.1"/>
    <property type="molecule type" value="Genomic_DNA"/>
</dbReference>
<reference evidence="2" key="1">
    <citation type="journal article" date="2017" name="Nat. Microbiol.">
        <title>Global analysis of biosynthetic gene clusters reveals vast potential of secondary metabolite production in Penicillium species.</title>
        <authorList>
            <person name="Nielsen J.C."/>
            <person name="Grijseels S."/>
            <person name="Prigent S."/>
            <person name="Ji B."/>
            <person name="Dainat J."/>
            <person name="Nielsen K.F."/>
            <person name="Frisvad J.C."/>
            <person name="Workman M."/>
            <person name="Nielsen J."/>
        </authorList>
    </citation>
    <scope>NUCLEOTIDE SEQUENCE [LARGE SCALE GENOMIC DNA]</scope>
    <source>
        <strain evidence="2">IBT 11843</strain>
    </source>
</reference>
<gene>
    <name evidence="1" type="ORF">PENDEC_c001G03694</name>
</gene>
<comment type="caution">
    <text evidence="1">The sequence shown here is derived from an EMBL/GenBank/DDBJ whole genome shotgun (WGS) entry which is preliminary data.</text>
</comment>
<evidence type="ECO:0000313" key="1">
    <source>
        <dbReference type="EMBL" id="OQD78688.1"/>
    </source>
</evidence>